<feature type="domain" description="DUF7745" evidence="1">
    <location>
        <begin position="41"/>
        <end position="117"/>
    </location>
</feature>
<evidence type="ECO:0000313" key="3">
    <source>
        <dbReference type="Proteomes" id="UP001058974"/>
    </source>
</evidence>
<dbReference type="EMBL" id="JAMSHJ010000006">
    <property type="protein sequence ID" value="KAI5399752.1"/>
    <property type="molecule type" value="Genomic_DNA"/>
</dbReference>
<organism evidence="2 3">
    <name type="scientific">Pisum sativum</name>
    <name type="common">Garden pea</name>
    <name type="synonym">Lathyrus oleraceus</name>
    <dbReference type="NCBI Taxonomy" id="3888"/>
    <lineage>
        <taxon>Eukaryota</taxon>
        <taxon>Viridiplantae</taxon>
        <taxon>Streptophyta</taxon>
        <taxon>Embryophyta</taxon>
        <taxon>Tracheophyta</taxon>
        <taxon>Spermatophyta</taxon>
        <taxon>Magnoliopsida</taxon>
        <taxon>eudicotyledons</taxon>
        <taxon>Gunneridae</taxon>
        <taxon>Pentapetalae</taxon>
        <taxon>rosids</taxon>
        <taxon>fabids</taxon>
        <taxon>Fabales</taxon>
        <taxon>Fabaceae</taxon>
        <taxon>Papilionoideae</taxon>
        <taxon>50 kb inversion clade</taxon>
        <taxon>NPAAA clade</taxon>
        <taxon>Hologalegina</taxon>
        <taxon>IRL clade</taxon>
        <taxon>Fabeae</taxon>
        <taxon>Lathyrus</taxon>
    </lineage>
</organism>
<dbReference type="AlphaFoldDB" id="A0A9D4WDV8"/>
<dbReference type="Gramene" id="Psat06G0490900-T1">
    <property type="protein sequence ID" value="KAI5399752.1"/>
    <property type="gene ID" value="KIW84_064909"/>
</dbReference>
<dbReference type="InterPro" id="IPR056647">
    <property type="entry name" value="DUF7745"/>
</dbReference>
<evidence type="ECO:0000313" key="2">
    <source>
        <dbReference type="EMBL" id="KAI5399752.1"/>
    </source>
</evidence>
<accession>A0A9D4WDV8</accession>
<gene>
    <name evidence="2" type="ORF">KIW84_064909</name>
</gene>
<reference evidence="2 3" key="1">
    <citation type="journal article" date="2022" name="Nat. Genet.">
        <title>Improved pea reference genome and pan-genome highlight genomic features and evolutionary characteristics.</title>
        <authorList>
            <person name="Yang T."/>
            <person name="Liu R."/>
            <person name="Luo Y."/>
            <person name="Hu S."/>
            <person name="Wang D."/>
            <person name="Wang C."/>
            <person name="Pandey M.K."/>
            <person name="Ge S."/>
            <person name="Xu Q."/>
            <person name="Li N."/>
            <person name="Li G."/>
            <person name="Huang Y."/>
            <person name="Saxena R.K."/>
            <person name="Ji Y."/>
            <person name="Li M."/>
            <person name="Yan X."/>
            <person name="He Y."/>
            <person name="Liu Y."/>
            <person name="Wang X."/>
            <person name="Xiang C."/>
            <person name="Varshney R.K."/>
            <person name="Ding H."/>
            <person name="Gao S."/>
            <person name="Zong X."/>
        </authorList>
    </citation>
    <scope>NUCLEOTIDE SEQUENCE [LARGE SCALE GENOMIC DNA]</scope>
    <source>
        <strain evidence="2 3">cv. Zhongwan 6</strain>
    </source>
</reference>
<comment type="caution">
    <text evidence="2">The sequence shown here is derived from an EMBL/GenBank/DDBJ whole genome shotgun (WGS) entry which is preliminary data.</text>
</comment>
<proteinExistence type="predicted"/>
<dbReference type="PANTHER" id="PTHR48201">
    <property type="entry name" value="PROTEIN, PUTATIVE-RELATED"/>
    <property type="match status" value="1"/>
</dbReference>
<evidence type="ECO:0000259" key="1">
    <source>
        <dbReference type="Pfam" id="PF24924"/>
    </source>
</evidence>
<sequence>MGLDKNNTLSLKFKLPIMDTFLALSSKITHAKIITSFVNMDRYFIFKDFQLVSTIEEYERLLGWYMKDHHPFTKLGELLMPEPVAEALHLSVEEVTLGLGPRGFSRKFLEDKARALEK</sequence>
<dbReference type="Proteomes" id="UP001058974">
    <property type="component" value="Chromosome 6"/>
</dbReference>
<dbReference type="Pfam" id="PF24924">
    <property type="entry name" value="DUF7745"/>
    <property type="match status" value="1"/>
</dbReference>
<dbReference type="PANTHER" id="PTHR48201:SF12">
    <property type="entry name" value="AMINOTRANSFERASE-LIKE PLANT MOBILE DOMAIN-CONTAINING PROTEIN"/>
    <property type="match status" value="1"/>
</dbReference>
<name>A0A9D4WDV8_PEA</name>
<keyword evidence="3" id="KW-1185">Reference proteome</keyword>
<protein>
    <recommendedName>
        <fullName evidence="1">DUF7745 domain-containing protein</fullName>
    </recommendedName>
</protein>